<keyword evidence="1" id="KW-0812">Transmembrane</keyword>
<dbReference type="AlphaFoldDB" id="A0A3D8RWR5"/>
<dbReference type="InterPro" id="IPR029063">
    <property type="entry name" value="SAM-dependent_MTases_sf"/>
</dbReference>
<dbReference type="Pfam" id="PF13578">
    <property type="entry name" value="Methyltransf_24"/>
    <property type="match status" value="1"/>
</dbReference>
<dbReference type="OrthoDB" id="407477at2759"/>
<keyword evidence="1" id="KW-0472">Membrane</keyword>
<keyword evidence="1" id="KW-1133">Transmembrane helix</keyword>
<name>A0A3D8RWR5_9HELO</name>
<dbReference type="EMBL" id="PDLN01000008">
    <property type="protein sequence ID" value="RDW78493.1"/>
    <property type="molecule type" value="Genomic_DNA"/>
</dbReference>
<proteinExistence type="predicted"/>
<evidence type="ECO:0008006" key="4">
    <source>
        <dbReference type="Google" id="ProtNLM"/>
    </source>
</evidence>
<protein>
    <recommendedName>
        <fullName evidence="4">Hard-surface induced protein 5</fullName>
    </recommendedName>
</protein>
<accession>A0A3D8RWR5</accession>
<evidence type="ECO:0000313" key="2">
    <source>
        <dbReference type="EMBL" id="RDW78493.1"/>
    </source>
</evidence>
<feature type="transmembrane region" description="Helical" evidence="1">
    <location>
        <begin position="13"/>
        <end position="32"/>
    </location>
</feature>
<comment type="caution">
    <text evidence="2">The sequence shown here is derived from an EMBL/GenBank/DDBJ whole genome shotgun (WGS) entry which is preliminary data.</text>
</comment>
<keyword evidence="3" id="KW-1185">Reference proteome</keyword>
<gene>
    <name evidence="2" type="ORF">BP5796_06345</name>
</gene>
<dbReference type="Gene3D" id="3.40.50.150">
    <property type="entry name" value="Vaccinia Virus protein VP39"/>
    <property type="match status" value="1"/>
</dbReference>
<organism evidence="2 3">
    <name type="scientific">Coleophoma crateriformis</name>
    <dbReference type="NCBI Taxonomy" id="565419"/>
    <lineage>
        <taxon>Eukaryota</taxon>
        <taxon>Fungi</taxon>
        <taxon>Dikarya</taxon>
        <taxon>Ascomycota</taxon>
        <taxon>Pezizomycotina</taxon>
        <taxon>Leotiomycetes</taxon>
        <taxon>Helotiales</taxon>
        <taxon>Dermateaceae</taxon>
        <taxon>Coleophoma</taxon>
    </lineage>
</organism>
<sequence length="282" mass="31834">MIRTASSSKACRLSTRAIVLVIVLLIVIDVWYGKFVVPSVSKANKWAHQLHVGPRLSFYEIADKHGADKVGKHHYQHMYEERLGPLRDKPIKMLEIGLGCHIEYGPGPSYYTWLEYFSDVELYFIDYDIKCASTWANLTRGATIITGDQADVSFLKQFLQHTGGQFDIIIDDGGHTMAQQRTSLDILWDALRPGGTYFIEDLGTSYLPQYGGFSVAAGEPRQKPETIMEDVKTLLDDMNKPAGTQPKNRISEDVMKLDFVQELVALTKRDPEKESFGLKGKR</sequence>
<evidence type="ECO:0000313" key="3">
    <source>
        <dbReference type="Proteomes" id="UP000256328"/>
    </source>
</evidence>
<dbReference type="SUPFAM" id="SSF53335">
    <property type="entry name" value="S-adenosyl-L-methionine-dependent methyltransferases"/>
    <property type="match status" value="1"/>
</dbReference>
<dbReference type="Proteomes" id="UP000256328">
    <property type="component" value="Unassembled WGS sequence"/>
</dbReference>
<evidence type="ECO:0000256" key="1">
    <source>
        <dbReference type="SAM" id="Phobius"/>
    </source>
</evidence>
<reference evidence="2 3" key="1">
    <citation type="journal article" date="2018" name="IMA Fungus">
        <title>IMA Genome-F 9: Draft genome sequence of Annulohypoxylon stygium, Aspergillus mulundensis, Berkeleyomyces basicola (syn. Thielaviopsis basicola), Ceratocystis smalleyi, two Cercospora beticola strains, Coleophoma cylindrospora, Fusarium fracticaudum, Phialophora cf. hyalina, and Morchella septimelata.</title>
        <authorList>
            <person name="Wingfield B.D."/>
            <person name="Bills G.F."/>
            <person name="Dong Y."/>
            <person name="Huang W."/>
            <person name="Nel W.J."/>
            <person name="Swalarsk-Parry B.S."/>
            <person name="Vaghefi N."/>
            <person name="Wilken P.M."/>
            <person name="An Z."/>
            <person name="de Beer Z.W."/>
            <person name="De Vos L."/>
            <person name="Chen L."/>
            <person name="Duong T.A."/>
            <person name="Gao Y."/>
            <person name="Hammerbacher A."/>
            <person name="Kikkert J.R."/>
            <person name="Li Y."/>
            <person name="Li H."/>
            <person name="Li K."/>
            <person name="Li Q."/>
            <person name="Liu X."/>
            <person name="Ma X."/>
            <person name="Naidoo K."/>
            <person name="Pethybridge S.J."/>
            <person name="Sun J."/>
            <person name="Steenkamp E.T."/>
            <person name="van der Nest M.A."/>
            <person name="van Wyk S."/>
            <person name="Wingfield M.J."/>
            <person name="Xiong C."/>
            <person name="Yue Q."/>
            <person name="Zhang X."/>
        </authorList>
    </citation>
    <scope>NUCLEOTIDE SEQUENCE [LARGE SCALE GENOMIC DNA]</scope>
    <source>
        <strain evidence="2 3">BP5796</strain>
    </source>
</reference>